<gene>
    <name evidence="2" type="ORF">JQC93_11130</name>
</gene>
<comment type="caution">
    <text evidence="2">The sequence shown here is derived from an EMBL/GenBank/DDBJ whole genome shotgun (WGS) entry which is preliminary data.</text>
</comment>
<dbReference type="EMBL" id="JAFEUM010000004">
    <property type="protein sequence ID" value="MBM7036954.1"/>
    <property type="molecule type" value="Genomic_DNA"/>
</dbReference>
<organism evidence="2 3">
    <name type="scientific">Vibrio ulleungensis</name>
    <dbReference type="NCBI Taxonomy" id="2807619"/>
    <lineage>
        <taxon>Bacteria</taxon>
        <taxon>Pseudomonadati</taxon>
        <taxon>Pseudomonadota</taxon>
        <taxon>Gammaproteobacteria</taxon>
        <taxon>Vibrionales</taxon>
        <taxon>Vibrionaceae</taxon>
        <taxon>Vibrio</taxon>
    </lineage>
</organism>
<accession>A0ABS2HIU8</accession>
<feature type="domain" description="DUF6314" evidence="1">
    <location>
        <begin position="44"/>
        <end position="155"/>
    </location>
</feature>
<evidence type="ECO:0000313" key="3">
    <source>
        <dbReference type="Proteomes" id="UP000809621"/>
    </source>
</evidence>
<keyword evidence="3" id="KW-1185">Reference proteome</keyword>
<evidence type="ECO:0000313" key="2">
    <source>
        <dbReference type="EMBL" id="MBM7036954.1"/>
    </source>
</evidence>
<dbReference type="Pfam" id="PF19834">
    <property type="entry name" value="DUF6314"/>
    <property type="match status" value="1"/>
</dbReference>
<dbReference type="Proteomes" id="UP000809621">
    <property type="component" value="Unassembled WGS sequence"/>
</dbReference>
<reference evidence="2 3" key="1">
    <citation type="submission" date="2021-02" db="EMBL/GenBank/DDBJ databases">
        <authorList>
            <person name="Park J.-S."/>
        </authorList>
    </citation>
    <scope>NUCLEOTIDE SEQUENCE [LARGE SCALE GENOMIC DNA]</scope>
    <source>
        <strain evidence="2 3">188UL20-2</strain>
    </source>
</reference>
<dbReference type="InterPro" id="IPR045632">
    <property type="entry name" value="DUF6314"/>
</dbReference>
<proteinExistence type="predicted"/>
<name>A0ABS2HIU8_9VIBR</name>
<sequence>MFNLWQHLQHIKHYYYVSTPGPDSVMGWKGSGEGDVTTSSPSALDNSAGEKLYFHESGTFVLAANQYRLDTNNEFIWQRIDDGRIRLFHSRFGRDNQVELFDLIPQPSTNQWVSEVSHLCGDDLYSGSVSLVEGQLEFIWQITGPRKDEHLHYIYKE</sequence>
<protein>
    <recommendedName>
        <fullName evidence="1">DUF6314 domain-containing protein</fullName>
    </recommendedName>
</protein>
<evidence type="ECO:0000259" key="1">
    <source>
        <dbReference type="Pfam" id="PF19834"/>
    </source>
</evidence>